<protein>
    <submittedName>
        <fullName evidence="2">MBL fold metallo-hydrolase</fullName>
    </submittedName>
</protein>
<evidence type="ECO:0000259" key="1">
    <source>
        <dbReference type="SMART" id="SM00849"/>
    </source>
</evidence>
<organism evidence="2 3">
    <name type="scientific">Alkalihalobacterium chitinilyticum</name>
    <dbReference type="NCBI Taxonomy" id="2980103"/>
    <lineage>
        <taxon>Bacteria</taxon>
        <taxon>Bacillati</taxon>
        <taxon>Bacillota</taxon>
        <taxon>Bacilli</taxon>
        <taxon>Bacillales</taxon>
        <taxon>Bacillaceae</taxon>
        <taxon>Alkalihalobacterium</taxon>
    </lineage>
</organism>
<dbReference type="Gene3D" id="3.60.15.10">
    <property type="entry name" value="Ribonuclease Z/Hydroxyacylglutathione hydrolase-like"/>
    <property type="match status" value="1"/>
</dbReference>
<sequence length="276" mass="30995">MQAGHKIKIVQIPVPTPTLYPHTTTNCYLVGNENKSLLVDAGYDRKETRDKIEKAIKENNIAQPSAVVLTHSHRDHAPGVRQFRDWAPTVYCHKHEKQDILKAISPITSISCLQDGATLQIADVDLTIIHGPGHTAGHLNVFIPSEQVLLAGDNIVANGTTWIGPPEGNMSDYIQTLNRLKQLPLAKIGPGHGQWVTNPYEQIDFVLNRRLQREDQIKMLLQQYKQLTAAQLTEKIYENTIHPSVFHVATKTIEAHLIKLLTEDLVTKRGIHYAIR</sequence>
<dbReference type="InterPro" id="IPR001279">
    <property type="entry name" value="Metallo-B-lactamas"/>
</dbReference>
<dbReference type="PANTHER" id="PTHR23131">
    <property type="entry name" value="ENDORIBONUCLEASE LACTB2"/>
    <property type="match status" value="1"/>
</dbReference>
<dbReference type="InterPro" id="IPR036866">
    <property type="entry name" value="RibonucZ/Hydroxyglut_hydro"/>
</dbReference>
<proteinExistence type="predicted"/>
<dbReference type="EMBL" id="JAOTPO010000009">
    <property type="protein sequence ID" value="MDE5414546.1"/>
    <property type="molecule type" value="Genomic_DNA"/>
</dbReference>
<dbReference type="Pfam" id="PF17778">
    <property type="entry name" value="WHD_BLACT"/>
    <property type="match status" value="1"/>
</dbReference>
<reference evidence="2" key="1">
    <citation type="submission" date="2024-05" db="EMBL/GenBank/DDBJ databases">
        <title>Alkalihalobacillus sp. strain MEB203 novel alkaliphilic bacterium from Lonar Lake, India.</title>
        <authorList>
            <person name="Joshi A."/>
            <person name="Thite S."/>
            <person name="Mengade P."/>
        </authorList>
    </citation>
    <scope>NUCLEOTIDE SEQUENCE</scope>
    <source>
        <strain evidence="2">MEB 203</strain>
    </source>
</reference>
<evidence type="ECO:0000313" key="2">
    <source>
        <dbReference type="EMBL" id="MDE5414546.1"/>
    </source>
</evidence>
<keyword evidence="3" id="KW-1185">Reference proteome</keyword>
<evidence type="ECO:0000313" key="3">
    <source>
        <dbReference type="Proteomes" id="UP001148125"/>
    </source>
</evidence>
<dbReference type="Pfam" id="PF00753">
    <property type="entry name" value="Lactamase_B"/>
    <property type="match status" value="1"/>
</dbReference>
<dbReference type="PANTHER" id="PTHR23131:SF0">
    <property type="entry name" value="ENDORIBONUCLEASE LACTB2"/>
    <property type="match status" value="1"/>
</dbReference>
<comment type="caution">
    <text evidence="2">The sequence shown here is derived from an EMBL/GenBank/DDBJ whole genome shotgun (WGS) entry which is preliminary data.</text>
</comment>
<dbReference type="InterPro" id="IPR041516">
    <property type="entry name" value="LACTB2_WH"/>
</dbReference>
<gene>
    <name evidence="2" type="ORF">N7Z68_14295</name>
</gene>
<dbReference type="SUPFAM" id="SSF56281">
    <property type="entry name" value="Metallo-hydrolase/oxidoreductase"/>
    <property type="match status" value="1"/>
</dbReference>
<name>A0ABT5VGH8_9BACI</name>
<accession>A0ABT5VGH8</accession>
<dbReference type="Proteomes" id="UP001148125">
    <property type="component" value="Unassembled WGS sequence"/>
</dbReference>
<feature type="domain" description="Metallo-beta-lactamase" evidence="1">
    <location>
        <begin position="24"/>
        <end position="192"/>
    </location>
</feature>
<dbReference type="RefSeq" id="WP_275119160.1">
    <property type="nucleotide sequence ID" value="NZ_JAOTPO010000009.1"/>
</dbReference>
<dbReference type="InterPro" id="IPR036388">
    <property type="entry name" value="WH-like_DNA-bd_sf"/>
</dbReference>
<dbReference type="Gene3D" id="1.10.10.10">
    <property type="entry name" value="Winged helix-like DNA-binding domain superfamily/Winged helix DNA-binding domain"/>
    <property type="match status" value="1"/>
</dbReference>
<dbReference type="SMART" id="SM00849">
    <property type="entry name" value="Lactamase_B"/>
    <property type="match status" value="1"/>
</dbReference>
<dbReference type="InterPro" id="IPR050662">
    <property type="entry name" value="Sec-metab_biosynth-thioest"/>
</dbReference>